<dbReference type="AlphaFoldDB" id="A0A7Y2LYV6"/>
<dbReference type="GO" id="GO:0030975">
    <property type="term" value="F:thiamine binding"/>
    <property type="evidence" value="ECO:0007669"/>
    <property type="project" value="TreeGrafter"/>
</dbReference>
<dbReference type="GO" id="GO:0015888">
    <property type="term" value="P:thiamine transport"/>
    <property type="evidence" value="ECO:0007669"/>
    <property type="project" value="TreeGrafter"/>
</dbReference>
<organism evidence="4 5">
    <name type="scientific">Microbacterium ulmi</name>
    <dbReference type="NCBI Taxonomy" id="179095"/>
    <lineage>
        <taxon>Bacteria</taxon>
        <taxon>Bacillati</taxon>
        <taxon>Actinomycetota</taxon>
        <taxon>Actinomycetes</taxon>
        <taxon>Micrococcales</taxon>
        <taxon>Microbacteriaceae</taxon>
        <taxon>Microbacterium</taxon>
    </lineage>
</organism>
<keyword evidence="1 3" id="KW-0732">Signal</keyword>
<dbReference type="Proteomes" id="UP000543598">
    <property type="component" value="Unassembled WGS sequence"/>
</dbReference>
<keyword evidence="5" id="KW-1185">Reference proteome</keyword>
<reference evidence="4 5" key="1">
    <citation type="submission" date="2020-05" db="EMBL/GenBank/DDBJ databases">
        <title>MicrobeNet Type strains.</title>
        <authorList>
            <person name="Nicholson A.C."/>
        </authorList>
    </citation>
    <scope>NUCLEOTIDE SEQUENCE [LARGE SCALE GENOMIC DNA]</scope>
    <source>
        <strain evidence="4 5">JCM 14282</strain>
    </source>
</reference>
<proteinExistence type="predicted"/>
<gene>
    <name evidence="4" type="ORF">HLA99_05710</name>
</gene>
<evidence type="ECO:0000256" key="1">
    <source>
        <dbReference type="ARBA" id="ARBA00022729"/>
    </source>
</evidence>
<dbReference type="EMBL" id="JABEMB010000005">
    <property type="protein sequence ID" value="NNH03344.1"/>
    <property type="molecule type" value="Genomic_DNA"/>
</dbReference>
<dbReference type="PANTHER" id="PTHR30006:SF2">
    <property type="entry name" value="ABC TRANSPORTER SUBSTRATE-BINDING PROTEIN"/>
    <property type="match status" value="1"/>
</dbReference>
<feature type="chain" id="PRO_5039289571" evidence="3">
    <location>
        <begin position="24"/>
        <end position="351"/>
    </location>
</feature>
<dbReference type="GO" id="GO:0030288">
    <property type="term" value="C:outer membrane-bounded periplasmic space"/>
    <property type="evidence" value="ECO:0007669"/>
    <property type="project" value="TreeGrafter"/>
</dbReference>
<evidence type="ECO:0000256" key="3">
    <source>
        <dbReference type="SAM" id="SignalP"/>
    </source>
</evidence>
<dbReference type="PROSITE" id="PS51257">
    <property type="entry name" value="PROKAR_LIPOPROTEIN"/>
    <property type="match status" value="1"/>
</dbReference>
<evidence type="ECO:0000256" key="2">
    <source>
        <dbReference type="SAM" id="MobiDB-lite"/>
    </source>
</evidence>
<dbReference type="SUPFAM" id="SSF53850">
    <property type="entry name" value="Periplasmic binding protein-like II"/>
    <property type="match status" value="1"/>
</dbReference>
<name>A0A7Y2LYV6_9MICO</name>
<dbReference type="InterPro" id="IPR006059">
    <property type="entry name" value="SBP"/>
</dbReference>
<protein>
    <submittedName>
        <fullName evidence="4">Extracellular solute-binding protein</fullName>
    </submittedName>
</protein>
<accession>A0A7Y2LYV6</accession>
<comment type="caution">
    <text evidence="4">The sequence shown here is derived from an EMBL/GenBank/DDBJ whole genome shotgun (WGS) entry which is preliminary data.</text>
</comment>
<evidence type="ECO:0000313" key="4">
    <source>
        <dbReference type="EMBL" id="NNH03344.1"/>
    </source>
</evidence>
<dbReference type="Gene3D" id="3.40.190.10">
    <property type="entry name" value="Periplasmic binding protein-like II"/>
    <property type="match status" value="2"/>
</dbReference>
<dbReference type="GO" id="GO:0030976">
    <property type="term" value="F:thiamine pyrophosphate binding"/>
    <property type="evidence" value="ECO:0007669"/>
    <property type="project" value="TreeGrafter"/>
</dbReference>
<dbReference type="Pfam" id="PF01547">
    <property type="entry name" value="SBP_bac_1"/>
    <property type="match status" value="1"/>
</dbReference>
<evidence type="ECO:0000313" key="5">
    <source>
        <dbReference type="Proteomes" id="UP000543598"/>
    </source>
</evidence>
<dbReference type="PANTHER" id="PTHR30006">
    <property type="entry name" value="THIAMINE-BINDING PERIPLASMIC PROTEIN-RELATED"/>
    <property type="match status" value="1"/>
</dbReference>
<sequence>MKMKTSRALAVAGVLAASMTLGACSGGGDTAPSAGDASTSSWADVEAAAEQEGQVTVYLASQDAVNQALVAGFEAEYPNIDVNFVRLDSGPMSARIASEVQAGSTTADVVMMADNVQLEANPEWYRDITSLPSYGDVPEDRRVSDHYVITQTAPFVITYNTDKIEKSDLPKTWKELAASPILANSLLIDPRVASSFMAVDYFISQNDGEEVLKAYGEKSKGLSQGAAPGVQQVIAGEADALFPNVREHTDAAREQGAHVETTVPTPTISTVNLWALPEAAQAPNAGAVFMNYAMSKAGLAATCLKGTYQPVAYSDIPDCPQEAPGTTRVLDIYPKLTDDVKADILALLGLQ</sequence>
<feature type="region of interest" description="Disordered" evidence="2">
    <location>
        <begin position="26"/>
        <end position="46"/>
    </location>
</feature>
<dbReference type="RefSeq" id="WP_167038799.1">
    <property type="nucleotide sequence ID" value="NZ_BAAANA010000001.1"/>
</dbReference>
<feature type="signal peptide" evidence="3">
    <location>
        <begin position="1"/>
        <end position="23"/>
    </location>
</feature>